<evidence type="ECO:0000256" key="1">
    <source>
        <dbReference type="SAM" id="MobiDB-lite"/>
    </source>
</evidence>
<dbReference type="Proteomes" id="UP001458880">
    <property type="component" value="Unassembled WGS sequence"/>
</dbReference>
<protein>
    <submittedName>
        <fullName evidence="2">Uncharacterized protein</fullName>
    </submittedName>
</protein>
<feature type="region of interest" description="Disordered" evidence="1">
    <location>
        <begin position="1"/>
        <end position="97"/>
    </location>
</feature>
<accession>A0AAW1L1V8</accession>
<feature type="compositionally biased region" description="Basic residues" evidence="1">
    <location>
        <begin position="15"/>
        <end position="25"/>
    </location>
</feature>
<evidence type="ECO:0000313" key="2">
    <source>
        <dbReference type="EMBL" id="KAK9727802.1"/>
    </source>
</evidence>
<comment type="caution">
    <text evidence="2">The sequence shown here is derived from an EMBL/GenBank/DDBJ whole genome shotgun (WGS) entry which is preliminary data.</text>
</comment>
<dbReference type="AlphaFoldDB" id="A0AAW1L1V8"/>
<keyword evidence="3" id="KW-1185">Reference proteome</keyword>
<organism evidence="2 3">
    <name type="scientific">Popillia japonica</name>
    <name type="common">Japanese beetle</name>
    <dbReference type="NCBI Taxonomy" id="7064"/>
    <lineage>
        <taxon>Eukaryota</taxon>
        <taxon>Metazoa</taxon>
        <taxon>Ecdysozoa</taxon>
        <taxon>Arthropoda</taxon>
        <taxon>Hexapoda</taxon>
        <taxon>Insecta</taxon>
        <taxon>Pterygota</taxon>
        <taxon>Neoptera</taxon>
        <taxon>Endopterygota</taxon>
        <taxon>Coleoptera</taxon>
        <taxon>Polyphaga</taxon>
        <taxon>Scarabaeiformia</taxon>
        <taxon>Scarabaeidae</taxon>
        <taxon>Rutelinae</taxon>
        <taxon>Popillia</taxon>
    </lineage>
</organism>
<proteinExistence type="predicted"/>
<gene>
    <name evidence="2" type="ORF">QE152_g18961</name>
</gene>
<evidence type="ECO:0000313" key="3">
    <source>
        <dbReference type="Proteomes" id="UP001458880"/>
    </source>
</evidence>
<reference evidence="2 3" key="1">
    <citation type="journal article" date="2024" name="BMC Genomics">
        <title>De novo assembly and annotation of Popillia japonica's genome with initial clues to its potential as an invasive pest.</title>
        <authorList>
            <person name="Cucini C."/>
            <person name="Boschi S."/>
            <person name="Funari R."/>
            <person name="Cardaioli E."/>
            <person name="Iannotti N."/>
            <person name="Marturano G."/>
            <person name="Paoli F."/>
            <person name="Bruttini M."/>
            <person name="Carapelli A."/>
            <person name="Frati F."/>
            <person name="Nardi F."/>
        </authorList>
    </citation>
    <scope>NUCLEOTIDE SEQUENCE [LARGE SCALE GENOMIC DNA]</scope>
    <source>
        <strain evidence="2">DMR45628</strain>
    </source>
</reference>
<sequence>MHIPKLYGMNSGHTLQRRNKRRKSSGVRSLHIPMGQEVTHRNINLSPTAWRKRRKIRSARTEDKDKRAKERRVRSNKDWKKRAKERRVRSNKDWKKRPLSAVVANRFSF</sequence>
<name>A0AAW1L1V8_POPJA</name>
<dbReference type="EMBL" id="JASPKY010000175">
    <property type="protein sequence ID" value="KAK9727802.1"/>
    <property type="molecule type" value="Genomic_DNA"/>
</dbReference>
<feature type="compositionally biased region" description="Basic and acidic residues" evidence="1">
    <location>
        <begin position="59"/>
        <end position="78"/>
    </location>
</feature>